<accession>A0AAV3UTU4</accession>
<dbReference type="Proteomes" id="UP000006320">
    <property type="component" value="Unassembled WGS sequence"/>
</dbReference>
<dbReference type="RefSeq" id="WP_007984760.1">
    <property type="nucleotide sequence ID" value="NZ_BAEM01000007.1"/>
</dbReference>
<gene>
    <name evidence="1" type="ORF">GCHA_0568</name>
</gene>
<protein>
    <submittedName>
        <fullName evidence="1">Uncharacterized protein</fullName>
    </submittedName>
</protein>
<evidence type="ECO:0000313" key="1">
    <source>
        <dbReference type="EMBL" id="GAC08531.1"/>
    </source>
</evidence>
<name>A0AAV3UTU4_9ALTE</name>
<sequence length="229" mass="26144">MNNKFKADVLCLDFTWCRGGFIFYIEKFLVGFLIAANSGIKCIGGFMENRCAMTGRVVEGSSDAIWDDGEWISWEWMNEQLHEQELRTRYPNADTQLVEIFEALVHDAVCYKQHTGRYLPIFGELGEIFAEITFGIKRHKPRTQGSDGRLGNDYIEIKTITPEKKKEVVSVKRQGNFNKLLAVKISETFDFEARIVDRKNMSKGDGKVAKVSWSSMKVKNILNNIPADS</sequence>
<dbReference type="AlphaFoldDB" id="A0AAV3UTU4"/>
<dbReference type="EMBL" id="BAEM01000007">
    <property type="protein sequence ID" value="GAC08531.1"/>
    <property type="molecule type" value="Genomic_DNA"/>
</dbReference>
<organism evidence="1 2">
    <name type="scientific">Paraglaciecola chathamensis S18K6</name>
    <dbReference type="NCBI Taxonomy" id="1127672"/>
    <lineage>
        <taxon>Bacteria</taxon>
        <taxon>Pseudomonadati</taxon>
        <taxon>Pseudomonadota</taxon>
        <taxon>Gammaproteobacteria</taxon>
        <taxon>Alteromonadales</taxon>
        <taxon>Alteromonadaceae</taxon>
        <taxon>Paraglaciecola</taxon>
    </lineage>
</organism>
<evidence type="ECO:0000313" key="2">
    <source>
        <dbReference type="Proteomes" id="UP000006320"/>
    </source>
</evidence>
<reference evidence="1 2" key="1">
    <citation type="journal article" date="2017" name="Antonie Van Leeuwenhoek">
        <title>Rhizobium rhizosphaerae sp. nov., a novel species isolated from rice rhizosphere.</title>
        <authorList>
            <person name="Zhao J.J."/>
            <person name="Zhang J."/>
            <person name="Zhang R.J."/>
            <person name="Zhang C.W."/>
            <person name="Yin H.Q."/>
            <person name="Zhang X.X."/>
        </authorList>
    </citation>
    <scope>NUCLEOTIDE SEQUENCE [LARGE SCALE GENOMIC DNA]</scope>
    <source>
        <strain evidence="1 2">S18K6</strain>
    </source>
</reference>
<proteinExistence type="predicted"/>
<comment type="caution">
    <text evidence="1">The sequence shown here is derived from an EMBL/GenBank/DDBJ whole genome shotgun (WGS) entry which is preliminary data.</text>
</comment>